<dbReference type="GO" id="GO:0003676">
    <property type="term" value="F:nucleic acid binding"/>
    <property type="evidence" value="ECO:0007669"/>
    <property type="project" value="InterPro"/>
</dbReference>
<dbReference type="InterPro" id="IPR036397">
    <property type="entry name" value="RNaseH_sf"/>
</dbReference>
<dbReference type="Gene3D" id="3.30.420.10">
    <property type="entry name" value="Ribonuclease H-like superfamily/Ribonuclease H"/>
    <property type="match status" value="1"/>
</dbReference>
<keyword evidence="2" id="KW-1185">Reference proteome</keyword>
<accession>A0A8N1S6A7</accession>
<proteinExistence type="predicted"/>
<gene>
    <name evidence="3" type="primary">LOC112552712</name>
</gene>
<dbReference type="AlphaFoldDB" id="A0A8N1S6A7"/>
<name>A0A8N1S6A7_9HYME</name>
<dbReference type="GeneID" id="112552712"/>
<reference evidence="3" key="1">
    <citation type="submission" date="2025-08" db="UniProtKB">
        <authorList>
            <consortium name="RefSeq"/>
        </authorList>
    </citation>
    <scope>IDENTIFICATION</scope>
</reference>
<protein>
    <submittedName>
        <fullName evidence="3">Uncharacterized protein LOC112552712</fullName>
    </submittedName>
</protein>
<evidence type="ECO:0000313" key="2">
    <source>
        <dbReference type="Proteomes" id="UP000504615"/>
    </source>
</evidence>
<evidence type="ECO:0000313" key="3">
    <source>
        <dbReference type="RefSeq" id="XP_025074340.1"/>
    </source>
</evidence>
<dbReference type="Proteomes" id="UP000504615">
    <property type="component" value="Unplaced"/>
</dbReference>
<organism evidence="2 3">
    <name type="scientific">Pogonomyrmex barbatus</name>
    <name type="common">red harvester ant</name>
    <dbReference type="NCBI Taxonomy" id="144034"/>
    <lineage>
        <taxon>Eukaryota</taxon>
        <taxon>Metazoa</taxon>
        <taxon>Ecdysozoa</taxon>
        <taxon>Arthropoda</taxon>
        <taxon>Hexapoda</taxon>
        <taxon>Insecta</taxon>
        <taxon>Pterygota</taxon>
        <taxon>Neoptera</taxon>
        <taxon>Endopterygota</taxon>
        <taxon>Hymenoptera</taxon>
        <taxon>Apocrita</taxon>
        <taxon>Aculeata</taxon>
        <taxon>Formicoidea</taxon>
        <taxon>Formicidae</taxon>
        <taxon>Myrmicinae</taxon>
        <taxon>Pogonomyrmex</taxon>
    </lineage>
</organism>
<dbReference type="RefSeq" id="XP_025074340.1">
    <property type="nucleotide sequence ID" value="XM_025218555.1"/>
</dbReference>
<feature type="domain" description="DDE-1" evidence="1">
    <location>
        <begin position="14"/>
        <end position="93"/>
    </location>
</feature>
<dbReference type="InterPro" id="IPR004875">
    <property type="entry name" value="DDE_SF_endonuclease_dom"/>
</dbReference>
<sequence>MAVQKMGGRMRTSMNWLQHFNSHVKPIRDDPMLLILDNHSSHISAATFEFCKANFITVVTLHSHTPHRTQPLNLTFFGPLKNALYREYDFLNRNAYEKKSLNITSQSC</sequence>
<dbReference type="Pfam" id="PF03184">
    <property type="entry name" value="DDE_1"/>
    <property type="match status" value="1"/>
</dbReference>
<dbReference type="OrthoDB" id="8195605at2759"/>
<evidence type="ECO:0000259" key="1">
    <source>
        <dbReference type="Pfam" id="PF03184"/>
    </source>
</evidence>